<comment type="caution">
    <text evidence="1">The sequence shown here is derived from an EMBL/GenBank/DDBJ whole genome shotgun (WGS) entry which is preliminary data.</text>
</comment>
<dbReference type="Proteomes" id="UP000789525">
    <property type="component" value="Unassembled WGS sequence"/>
</dbReference>
<feature type="non-terminal residue" evidence="1">
    <location>
        <position position="1"/>
    </location>
</feature>
<protein>
    <submittedName>
        <fullName evidence="1">7365_t:CDS:1</fullName>
    </submittedName>
</protein>
<sequence>APGVLPLFPIDSEEFPLLIENVPDMYKVPGQNVYFVPYGSSPMGTHPVWTSPSSSPTYQPFPESHYYPGQQPQYFEAMDSSSHRLYVVPGAGYEHDSEDEEVRLRAYASDGDRRSRKVSRGFYGAQEAGGPAAYYAESSRIKAENRVSMRPPPSVSPANSAATDESGRSSSYSSSGSSAASFLTNSCSKDGSTEEETNYGVTMADTRRLLRSIPLIYVTTLMLEMYSKRRAPTSAWALCITLHKGQSFGLITPLKLVTIWFR</sequence>
<evidence type="ECO:0000313" key="1">
    <source>
        <dbReference type="EMBL" id="CAG8712843.1"/>
    </source>
</evidence>
<gene>
    <name evidence="1" type="ORF">ACOLOM_LOCUS10759</name>
</gene>
<keyword evidence="2" id="KW-1185">Reference proteome</keyword>
<dbReference type="EMBL" id="CAJVPT010035906">
    <property type="protein sequence ID" value="CAG8712843.1"/>
    <property type="molecule type" value="Genomic_DNA"/>
</dbReference>
<accession>A0ACA9PK89</accession>
<organism evidence="1 2">
    <name type="scientific">Acaulospora colombiana</name>
    <dbReference type="NCBI Taxonomy" id="27376"/>
    <lineage>
        <taxon>Eukaryota</taxon>
        <taxon>Fungi</taxon>
        <taxon>Fungi incertae sedis</taxon>
        <taxon>Mucoromycota</taxon>
        <taxon>Glomeromycotina</taxon>
        <taxon>Glomeromycetes</taxon>
        <taxon>Diversisporales</taxon>
        <taxon>Acaulosporaceae</taxon>
        <taxon>Acaulospora</taxon>
    </lineage>
</organism>
<evidence type="ECO:0000313" key="2">
    <source>
        <dbReference type="Proteomes" id="UP000789525"/>
    </source>
</evidence>
<reference evidence="1" key="1">
    <citation type="submission" date="2021-06" db="EMBL/GenBank/DDBJ databases">
        <authorList>
            <person name="Kallberg Y."/>
            <person name="Tangrot J."/>
            <person name="Rosling A."/>
        </authorList>
    </citation>
    <scope>NUCLEOTIDE SEQUENCE</scope>
    <source>
        <strain evidence="1">CL356</strain>
    </source>
</reference>
<proteinExistence type="predicted"/>
<name>A0ACA9PK89_9GLOM</name>